<dbReference type="AlphaFoldDB" id="A0A382MLI0"/>
<reference evidence="1" key="1">
    <citation type="submission" date="2018-05" db="EMBL/GenBank/DDBJ databases">
        <authorList>
            <person name="Lanie J.A."/>
            <person name="Ng W.-L."/>
            <person name="Kazmierczak K.M."/>
            <person name="Andrzejewski T.M."/>
            <person name="Davidsen T.M."/>
            <person name="Wayne K.J."/>
            <person name="Tettelin H."/>
            <person name="Glass J.I."/>
            <person name="Rusch D."/>
            <person name="Podicherti R."/>
            <person name="Tsui H.-C.T."/>
            <person name="Winkler M.E."/>
        </authorList>
    </citation>
    <scope>NUCLEOTIDE SEQUENCE</scope>
</reference>
<proteinExistence type="predicted"/>
<protein>
    <submittedName>
        <fullName evidence="1">Uncharacterized protein</fullName>
    </submittedName>
</protein>
<accession>A0A382MLI0</accession>
<evidence type="ECO:0000313" key="1">
    <source>
        <dbReference type="EMBL" id="SVC48617.1"/>
    </source>
</evidence>
<name>A0A382MLI0_9ZZZZ</name>
<feature type="non-terminal residue" evidence="1">
    <location>
        <position position="1"/>
    </location>
</feature>
<sequence length="55" mass="5995">GKCKLCGTQRDFMNYFEGSSWGSDISLDQLGKSTGATREASYVSVAPNITDDEEE</sequence>
<dbReference type="EMBL" id="UINC01093859">
    <property type="protein sequence ID" value="SVC48617.1"/>
    <property type="molecule type" value="Genomic_DNA"/>
</dbReference>
<organism evidence="1">
    <name type="scientific">marine metagenome</name>
    <dbReference type="NCBI Taxonomy" id="408172"/>
    <lineage>
        <taxon>unclassified sequences</taxon>
        <taxon>metagenomes</taxon>
        <taxon>ecological metagenomes</taxon>
    </lineage>
</organism>
<gene>
    <name evidence="1" type="ORF">METZ01_LOCUS301471</name>
</gene>